<name>A0A5M6HZ84_9HYPH</name>
<dbReference type="OrthoDB" id="9800501at2"/>
<dbReference type="Pfam" id="PF03548">
    <property type="entry name" value="LolA"/>
    <property type="match status" value="1"/>
</dbReference>
<protein>
    <submittedName>
        <fullName evidence="3">Outer membrane lipoprotein carrier protein LolA</fullName>
    </submittedName>
</protein>
<dbReference type="InterPro" id="IPR004564">
    <property type="entry name" value="OM_lipoprot_carrier_LolA-like"/>
</dbReference>
<dbReference type="PANTHER" id="PTHR35869">
    <property type="entry name" value="OUTER-MEMBRANE LIPOPROTEIN CARRIER PROTEIN"/>
    <property type="match status" value="1"/>
</dbReference>
<sequence>MALPALAEPSAPAGGQPPAPPMAVSPVQLPGAEAIPAVVPATGSGAVIPVPVRSPGPAKGSIAALDPPTRDLVQRINGVFNALTVASGEFVQVAPDGSRTQGHFYLQKPGKVRFDYAPPSPIEFISDGGSIAVRDRKLATQEITPLSQTPLRFLLAEKIDLLRDAPVIAVQKDDLFVSVVLEERHPVAGTHRLMLMFGAQDYQLKQWTVTDPQGFDTTVAIYNVDTTKRPSADLFRINYERVLQ</sequence>
<dbReference type="Gene3D" id="2.50.20.10">
    <property type="entry name" value="Lipoprotein localisation LolA/LolB/LppX"/>
    <property type="match status" value="1"/>
</dbReference>
<feature type="compositionally biased region" description="Low complexity" evidence="2">
    <location>
        <begin position="1"/>
        <end position="14"/>
    </location>
</feature>
<dbReference type="SUPFAM" id="SSF89392">
    <property type="entry name" value="Prokaryotic lipoproteins and lipoprotein localization factors"/>
    <property type="match status" value="1"/>
</dbReference>
<reference evidence="3 4" key="1">
    <citation type="submission" date="2019-09" db="EMBL/GenBank/DDBJ databases">
        <title>Draft Whole-Genome sequence of Blastochloris sulfoviridis DSM 729.</title>
        <authorList>
            <person name="Meyer T.E."/>
            <person name="Kyndt J.A."/>
        </authorList>
    </citation>
    <scope>NUCLEOTIDE SEQUENCE [LARGE SCALE GENOMIC DNA]</scope>
    <source>
        <strain evidence="3 4">DSM 729</strain>
    </source>
</reference>
<keyword evidence="4" id="KW-1185">Reference proteome</keyword>
<dbReference type="CDD" id="cd16325">
    <property type="entry name" value="LolA"/>
    <property type="match status" value="1"/>
</dbReference>
<keyword evidence="1" id="KW-0732">Signal</keyword>
<accession>A0A5M6HZ84</accession>
<proteinExistence type="predicted"/>
<dbReference type="Proteomes" id="UP000323886">
    <property type="component" value="Unassembled WGS sequence"/>
</dbReference>
<dbReference type="AlphaFoldDB" id="A0A5M6HZ84"/>
<feature type="region of interest" description="Disordered" evidence="2">
    <location>
        <begin position="1"/>
        <end position="25"/>
    </location>
</feature>
<dbReference type="InterPro" id="IPR029046">
    <property type="entry name" value="LolA/LolB/LppX"/>
</dbReference>
<gene>
    <name evidence="3" type="ORF">F1193_09535</name>
</gene>
<evidence type="ECO:0000256" key="2">
    <source>
        <dbReference type="SAM" id="MobiDB-lite"/>
    </source>
</evidence>
<dbReference type="EMBL" id="VWPL01000014">
    <property type="protein sequence ID" value="KAA5601236.1"/>
    <property type="molecule type" value="Genomic_DNA"/>
</dbReference>
<organism evidence="3 4">
    <name type="scientific">Blastochloris sulfoviridis</name>
    <dbReference type="NCBI Taxonomy" id="50712"/>
    <lineage>
        <taxon>Bacteria</taxon>
        <taxon>Pseudomonadati</taxon>
        <taxon>Pseudomonadota</taxon>
        <taxon>Alphaproteobacteria</taxon>
        <taxon>Hyphomicrobiales</taxon>
        <taxon>Blastochloridaceae</taxon>
        <taxon>Blastochloris</taxon>
    </lineage>
</organism>
<comment type="caution">
    <text evidence="3">The sequence shown here is derived from an EMBL/GenBank/DDBJ whole genome shotgun (WGS) entry which is preliminary data.</text>
</comment>
<dbReference type="PANTHER" id="PTHR35869:SF1">
    <property type="entry name" value="OUTER-MEMBRANE LIPOPROTEIN CARRIER PROTEIN"/>
    <property type="match status" value="1"/>
</dbReference>
<keyword evidence="3" id="KW-0449">Lipoprotein</keyword>
<evidence type="ECO:0000313" key="3">
    <source>
        <dbReference type="EMBL" id="KAA5601236.1"/>
    </source>
</evidence>
<evidence type="ECO:0000256" key="1">
    <source>
        <dbReference type="ARBA" id="ARBA00022729"/>
    </source>
</evidence>
<evidence type="ECO:0000313" key="4">
    <source>
        <dbReference type="Proteomes" id="UP000323886"/>
    </source>
</evidence>
<dbReference type="RefSeq" id="WP_150097454.1">
    <property type="nucleotide sequence ID" value="NZ_VWPL01000014.1"/>
</dbReference>